<gene>
    <name evidence="2" type="ORF">UFOPK1791_00700</name>
</gene>
<dbReference type="InterPro" id="IPR030678">
    <property type="entry name" value="Peptide/Ni-bd"/>
</dbReference>
<dbReference type="PIRSF" id="PIRSF002741">
    <property type="entry name" value="MppA"/>
    <property type="match status" value="1"/>
</dbReference>
<dbReference type="PANTHER" id="PTHR30290:SF83">
    <property type="entry name" value="ABC TRANSPORTER SUBSTRATE-BINDING PROTEIN"/>
    <property type="match status" value="1"/>
</dbReference>
<evidence type="ECO:0000313" key="2">
    <source>
        <dbReference type="EMBL" id="CAB4593571.1"/>
    </source>
</evidence>
<dbReference type="Pfam" id="PF00496">
    <property type="entry name" value="SBP_bac_5"/>
    <property type="match status" value="1"/>
</dbReference>
<organism evidence="2">
    <name type="scientific">freshwater metagenome</name>
    <dbReference type="NCBI Taxonomy" id="449393"/>
    <lineage>
        <taxon>unclassified sequences</taxon>
        <taxon>metagenomes</taxon>
        <taxon>ecological metagenomes</taxon>
    </lineage>
</organism>
<dbReference type="GO" id="GO:0042597">
    <property type="term" value="C:periplasmic space"/>
    <property type="evidence" value="ECO:0007669"/>
    <property type="project" value="UniProtKB-ARBA"/>
</dbReference>
<evidence type="ECO:0000259" key="1">
    <source>
        <dbReference type="Pfam" id="PF00496"/>
    </source>
</evidence>
<proteinExistence type="predicted"/>
<dbReference type="InterPro" id="IPR039424">
    <property type="entry name" value="SBP_5"/>
</dbReference>
<dbReference type="GO" id="GO:1904680">
    <property type="term" value="F:peptide transmembrane transporter activity"/>
    <property type="evidence" value="ECO:0007669"/>
    <property type="project" value="TreeGrafter"/>
</dbReference>
<feature type="domain" description="Solute-binding protein family 5" evidence="1">
    <location>
        <begin position="94"/>
        <end position="484"/>
    </location>
</feature>
<name>A0A6J6FXM0_9ZZZZ</name>
<dbReference type="GO" id="GO:0015833">
    <property type="term" value="P:peptide transport"/>
    <property type="evidence" value="ECO:0007669"/>
    <property type="project" value="TreeGrafter"/>
</dbReference>
<dbReference type="EMBL" id="CAEZUF010000059">
    <property type="protein sequence ID" value="CAB4593571.1"/>
    <property type="molecule type" value="Genomic_DNA"/>
</dbReference>
<dbReference type="InterPro" id="IPR000914">
    <property type="entry name" value="SBP_5_dom"/>
</dbReference>
<sequence>MSLRNKFLASVGALALGATAMSMAPTAQAATPASWSGPAPAVKGAVTGGTLTILNQGDFEHIDPARNYVGGTLDFYRFFIRTLTQYRTINGKTELVPDVAADLGTTLDGGKTWTFKLRPNLKYEDGSKITCQDLKYGTMRSYNDDILDGGTTYAEDFLQNATGFKGPYTDPTGDLTSITCSPKGDAITYKLAYAVPYFAYVTTFGSFSPVPKAKDTKQNYDLRPVSSGPYKIESYNRGKNMTLIRNKNWDPKSDPLRWNYPDKIVVKFGYEQNALENMLFSDSGEAKRAMSLDTQMVTNLAEAMTYSPIFKDRLYAFDSPYARYLAINMDTVKDVNVRKAIQCAVNLETVLLAAGGTYAGAYSNSLIPTSLKNAYRNFNVCGRDVHKSPEGQTDAAKALLAKSPNAKKDLILAYRDKGTEPARAAAVQQALLAAGFKVTMMKLDRAGYYTRIGQRDVGVVQPDVIQTSWGFDWAAASGIVPALLDGRTMSPTDSHSNYSRQNEPSMQSLFEKADMITDALKSDKALGDLEQKIIVDFAGIVPMYIEAATFMTGSKLGGVQADGGYGTLSPLAAFVRK</sequence>
<dbReference type="Gene3D" id="3.40.190.10">
    <property type="entry name" value="Periplasmic binding protein-like II"/>
    <property type="match status" value="1"/>
</dbReference>
<reference evidence="2" key="1">
    <citation type="submission" date="2020-05" db="EMBL/GenBank/DDBJ databases">
        <authorList>
            <person name="Chiriac C."/>
            <person name="Salcher M."/>
            <person name="Ghai R."/>
            <person name="Kavagutti S V."/>
        </authorList>
    </citation>
    <scope>NUCLEOTIDE SEQUENCE</scope>
</reference>
<dbReference type="PANTHER" id="PTHR30290">
    <property type="entry name" value="PERIPLASMIC BINDING COMPONENT OF ABC TRANSPORTER"/>
    <property type="match status" value="1"/>
</dbReference>
<dbReference type="GO" id="GO:0043190">
    <property type="term" value="C:ATP-binding cassette (ABC) transporter complex"/>
    <property type="evidence" value="ECO:0007669"/>
    <property type="project" value="InterPro"/>
</dbReference>
<accession>A0A6J6FXM0</accession>
<dbReference type="PROSITE" id="PS51318">
    <property type="entry name" value="TAT"/>
    <property type="match status" value="1"/>
</dbReference>
<dbReference type="Gene3D" id="3.10.105.10">
    <property type="entry name" value="Dipeptide-binding Protein, Domain 3"/>
    <property type="match status" value="1"/>
</dbReference>
<dbReference type="InterPro" id="IPR006311">
    <property type="entry name" value="TAT_signal"/>
</dbReference>
<dbReference type="AlphaFoldDB" id="A0A6J6FXM0"/>
<protein>
    <submittedName>
        <fullName evidence="2">Unannotated protein</fullName>
    </submittedName>
</protein>
<dbReference type="SUPFAM" id="SSF53850">
    <property type="entry name" value="Periplasmic binding protein-like II"/>
    <property type="match status" value="1"/>
</dbReference>